<evidence type="ECO:0000313" key="3">
    <source>
        <dbReference type="Proteomes" id="UP000254875"/>
    </source>
</evidence>
<evidence type="ECO:0008006" key="4">
    <source>
        <dbReference type="Google" id="ProtNLM"/>
    </source>
</evidence>
<sequence length="97" mass="9932">MKAKALAMLLCALLSSSGFAAQCTTNARGTTTCGNGENAVRYNPNTGNAVKAQTNSVGVTTVQTGHGGEVKMKNGKGVYKAPNGQTCYKTANSQGCR</sequence>
<name>A0A370N0B6_9BURK</name>
<feature type="signal peptide" evidence="1">
    <location>
        <begin position="1"/>
        <end position="20"/>
    </location>
</feature>
<dbReference type="AlphaFoldDB" id="A0A370N0B6"/>
<proteinExistence type="predicted"/>
<accession>A0A370N0B6</accession>
<evidence type="ECO:0000256" key="1">
    <source>
        <dbReference type="SAM" id="SignalP"/>
    </source>
</evidence>
<keyword evidence="1" id="KW-0732">Signal</keyword>
<reference evidence="3" key="1">
    <citation type="submission" date="2018-05" db="EMBL/GenBank/DDBJ databases">
        <authorList>
            <person name="Feng T."/>
        </authorList>
    </citation>
    <scope>NUCLEOTIDE SEQUENCE [LARGE SCALE GENOMIC DNA]</scope>
    <source>
        <strain evidence="3">S27</strain>
    </source>
</reference>
<dbReference type="EMBL" id="QHKS01000026">
    <property type="protein sequence ID" value="RDJ99058.1"/>
    <property type="molecule type" value="Genomic_DNA"/>
</dbReference>
<gene>
    <name evidence="2" type="ORF">DLM46_30190</name>
</gene>
<feature type="chain" id="PRO_5016622518" description="DUF4148 domain-containing protein" evidence="1">
    <location>
        <begin position="21"/>
        <end position="97"/>
    </location>
</feature>
<dbReference type="RefSeq" id="WP_115106814.1">
    <property type="nucleotide sequence ID" value="NZ_QHKS01000026.1"/>
</dbReference>
<dbReference type="Proteomes" id="UP000254875">
    <property type="component" value="Unassembled WGS sequence"/>
</dbReference>
<protein>
    <recommendedName>
        <fullName evidence="4">DUF4148 domain-containing protein</fullName>
    </recommendedName>
</protein>
<comment type="caution">
    <text evidence="2">The sequence shown here is derived from an EMBL/GenBank/DDBJ whole genome shotgun (WGS) entry which is preliminary data.</text>
</comment>
<organism evidence="2 3">
    <name type="scientific">Paraburkholderia lacunae</name>
    <dbReference type="NCBI Taxonomy" id="2211104"/>
    <lineage>
        <taxon>Bacteria</taxon>
        <taxon>Pseudomonadati</taxon>
        <taxon>Pseudomonadota</taxon>
        <taxon>Betaproteobacteria</taxon>
        <taxon>Burkholderiales</taxon>
        <taxon>Burkholderiaceae</taxon>
        <taxon>Paraburkholderia</taxon>
    </lineage>
</organism>
<keyword evidence="3" id="KW-1185">Reference proteome</keyword>
<evidence type="ECO:0000313" key="2">
    <source>
        <dbReference type="EMBL" id="RDJ99058.1"/>
    </source>
</evidence>
<dbReference type="OrthoDB" id="9008013at2"/>